<protein>
    <submittedName>
        <fullName evidence="3">Outer membrane lipid asymmetry maintenance protein MlaD</fullName>
    </submittedName>
</protein>
<evidence type="ECO:0000256" key="1">
    <source>
        <dbReference type="SAM" id="Phobius"/>
    </source>
</evidence>
<dbReference type="Proteomes" id="UP000580043">
    <property type="component" value="Unassembled WGS sequence"/>
</dbReference>
<dbReference type="InterPro" id="IPR052336">
    <property type="entry name" value="MlaD_Phospholipid_Transporter"/>
</dbReference>
<evidence type="ECO:0000259" key="2">
    <source>
        <dbReference type="Pfam" id="PF02470"/>
    </source>
</evidence>
<dbReference type="InterPro" id="IPR030970">
    <property type="entry name" value="ABC_MlaD"/>
</dbReference>
<evidence type="ECO:0000313" key="3">
    <source>
        <dbReference type="EMBL" id="NML26948.1"/>
    </source>
</evidence>
<feature type="transmembrane region" description="Helical" evidence="1">
    <location>
        <begin position="6"/>
        <end position="26"/>
    </location>
</feature>
<dbReference type="AlphaFoldDB" id="A0A848G3Z4"/>
<keyword evidence="1" id="KW-0812">Transmembrane</keyword>
<dbReference type="GO" id="GO:0005543">
    <property type="term" value="F:phospholipid binding"/>
    <property type="evidence" value="ECO:0007669"/>
    <property type="project" value="TreeGrafter"/>
</dbReference>
<reference evidence="3 4" key="1">
    <citation type="submission" date="2020-04" db="EMBL/GenBank/DDBJ databases">
        <title>Zoogloea sp. G-4-1-14 isolated from soil.</title>
        <authorList>
            <person name="Dahal R.H."/>
        </authorList>
    </citation>
    <scope>NUCLEOTIDE SEQUENCE [LARGE SCALE GENOMIC DNA]</scope>
    <source>
        <strain evidence="3 4">G-4-1-14</strain>
    </source>
</reference>
<accession>A0A848G3Z4</accession>
<dbReference type="NCBIfam" id="TIGR04430">
    <property type="entry name" value="OM_asym_MlaD"/>
    <property type="match status" value="1"/>
</dbReference>
<name>A0A848G3Z4_9RHOO</name>
<keyword evidence="1" id="KW-1133">Transmembrane helix</keyword>
<dbReference type="InterPro" id="IPR003399">
    <property type="entry name" value="Mce/MlaD"/>
</dbReference>
<sequence length="158" mass="16993">MSRTTLDLWVGVFVAMGIAALFFLAIKVGSVSGSDIKSPYTLTARFDNIGGLKVRAPVKVAGVLVGRVSEIHYDNERFQAEVVFTVDGRYKFPTDTFANILTSGLLGEQYLGLDPGGEEKMLAPGDVIKKTQSAVVLEKLISQFMFSKAAEGDTAPAK</sequence>
<dbReference type="GO" id="GO:0005548">
    <property type="term" value="F:phospholipid transporter activity"/>
    <property type="evidence" value="ECO:0007669"/>
    <property type="project" value="TreeGrafter"/>
</dbReference>
<dbReference type="PANTHER" id="PTHR33371:SF4">
    <property type="entry name" value="INTERMEMBRANE PHOSPHOLIPID TRANSPORT SYSTEM BINDING PROTEIN MLAD"/>
    <property type="match status" value="1"/>
</dbReference>
<gene>
    <name evidence="3" type="primary">mlaD</name>
    <name evidence="3" type="ORF">HHL15_14435</name>
</gene>
<comment type="caution">
    <text evidence="3">The sequence shown here is derived from an EMBL/GenBank/DDBJ whole genome shotgun (WGS) entry which is preliminary data.</text>
</comment>
<dbReference type="EMBL" id="JABBGA010000011">
    <property type="protein sequence ID" value="NML26948.1"/>
    <property type="molecule type" value="Genomic_DNA"/>
</dbReference>
<dbReference type="PANTHER" id="PTHR33371">
    <property type="entry name" value="INTERMEMBRANE PHOSPHOLIPID TRANSPORT SYSTEM BINDING PROTEIN MLAD-RELATED"/>
    <property type="match status" value="1"/>
</dbReference>
<evidence type="ECO:0000313" key="4">
    <source>
        <dbReference type="Proteomes" id="UP000580043"/>
    </source>
</evidence>
<proteinExistence type="predicted"/>
<dbReference type="Pfam" id="PF02470">
    <property type="entry name" value="MlaD"/>
    <property type="match status" value="1"/>
</dbReference>
<organism evidence="3 4">
    <name type="scientific">Zoogloea dura</name>
    <dbReference type="NCBI Taxonomy" id="2728840"/>
    <lineage>
        <taxon>Bacteria</taxon>
        <taxon>Pseudomonadati</taxon>
        <taxon>Pseudomonadota</taxon>
        <taxon>Betaproteobacteria</taxon>
        <taxon>Rhodocyclales</taxon>
        <taxon>Zoogloeaceae</taxon>
        <taxon>Zoogloea</taxon>
    </lineage>
</organism>
<keyword evidence="4" id="KW-1185">Reference proteome</keyword>
<feature type="domain" description="Mce/MlaD" evidence="2">
    <location>
        <begin position="39"/>
        <end position="116"/>
    </location>
</feature>
<dbReference type="RefSeq" id="WP_169146579.1">
    <property type="nucleotide sequence ID" value="NZ_JABBGA010000011.1"/>
</dbReference>
<keyword evidence="1" id="KW-0472">Membrane</keyword>